<dbReference type="AlphaFoldDB" id="A0A1S4CR14"/>
<dbReference type="OrthoDB" id="1747049at2759"/>
<accession>A0A1S4CR14</accession>
<name>A0A1S4CR14_TOBAC</name>
<gene>
    <name evidence="2" type="primary">LOC107821588</name>
</gene>
<sequence>MVDKNKEKKTRLICSRMLIEVEMEAQLPDKKDTQQNTKAKQANTSSSLPGQEVSQQKQKGESVIGSKQTDGKLKSKVQNSVQFHPEDLTLMQLEKETYQKFRQMSYMAEVFLQQRSKTTWVKLGDDNTSYFYSVIKHKRFQHAITQLRDKHDEVQHDPTVIANILVEFYQELLGQKKQSRTRAFRRFLLNGRVLSVRRQLQLAQPYGENDVKESMFSINKNKSPSPDGYGSEFFKAT</sequence>
<dbReference type="RefSeq" id="XP_016503511.1">
    <property type="nucleotide sequence ID" value="XM_016648025.1"/>
</dbReference>
<evidence type="ECO:0000313" key="2">
    <source>
        <dbReference type="RefSeq" id="XP_016503511.1"/>
    </source>
</evidence>
<protein>
    <submittedName>
        <fullName evidence="2">Uncharacterized protein</fullName>
    </submittedName>
</protein>
<proteinExistence type="predicted"/>
<dbReference type="STRING" id="4097.A0A1S4CR14"/>
<feature type="region of interest" description="Disordered" evidence="1">
    <location>
        <begin position="217"/>
        <end position="237"/>
    </location>
</feature>
<dbReference type="KEGG" id="nta:107821588"/>
<feature type="region of interest" description="Disordered" evidence="1">
    <location>
        <begin position="25"/>
        <end position="78"/>
    </location>
</feature>
<organism evidence="2">
    <name type="scientific">Nicotiana tabacum</name>
    <name type="common">Common tobacco</name>
    <dbReference type="NCBI Taxonomy" id="4097"/>
    <lineage>
        <taxon>Eukaryota</taxon>
        <taxon>Viridiplantae</taxon>
        <taxon>Streptophyta</taxon>
        <taxon>Embryophyta</taxon>
        <taxon>Tracheophyta</taxon>
        <taxon>Spermatophyta</taxon>
        <taxon>Magnoliopsida</taxon>
        <taxon>eudicotyledons</taxon>
        <taxon>Gunneridae</taxon>
        <taxon>Pentapetalae</taxon>
        <taxon>asterids</taxon>
        <taxon>lamiids</taxon>
        <taxon>Solanales</taxon>
        <taxon>Solanaceae</taxon>
        <taxon>Nicotianoideae</taxon>
        <taxon>Nicotianeae</taxon>
        <taxon>Nicotiana</taxon>
    </lineage>
</organism>
<reference evidence="2" key="1">
    <citation type="submission" date="2025-08" db="UniProtKB">
        <authorList>
            <consortium name="RefSeq"/>
        </authorList>
    </citation>
    <scope>IDENTIFICATION</scope>
</reference>
<evidence type="ECO:0000256" key="1">
    <source>
        <dbReference type="SAM" id="MobiDB-lite"/>
    </source>
</evidence>
<feature type="compositionally biased region" description="Polar residues" evidence="1">
    <location>
        <begin position="34"/>
        <end position="57"/>
    </location>
</feature>
<dbReference type="PaxDb" id="4097-A0A1S4CR14"/>